<dbReference type="Proteomes" id="UP001201980">
    <property type="component" value="Unassembled WGS sequence"/>
</dbReference>
<evidence type="ECO:0000256" key="1">
    <source>
        <dbReference type="SAM" id="MobiDB-lite"/>
    </source>
</evidence>
<accession>A0AAD5RIC2</accession>
<feature type="compositionally biased region" description="Polar residues" evidence="1">
    <location>
        <begin position="41"/>
        <end position="60"/>
    </location>
</feature>
<protein>
    <submittedName>
        <fullName evidence="2">Uncharacterized protein</fullName>
    </submittedName>
</protein>
<feature type="compositionally biased region" description="Gly residues" evidence="1">
    <location>
        <begin position="183"/>
        <end position="195"/>
    </location>
</feature>
<name>A0AAD5RIC2_9PEZI</name>
<sequence length="384" mass="41134">MGGLKDSVWATANRPPSVPPPKRTPEKLGCWHARTELKITSTTSLPIRGSSPQSLDSNNRPAPPQATPASAATTTTITAAALLPSTLPATAQKPAQELNRYSKIVRRLKWKLPYLADGYHAATSQTMAPELRTEAELMFKLDFYEYYMLLERALVHLLGVYDIRVSSRRGVSGIANITAAEKGGVGNDNGNGAGGSSSTAAAASDMVGGEGGTTHRYHANVLAALNQEENPLHTVLGQGETRRLLGRAKDLRNRWKYAEEDEADGVGAQSQLSQAAINGLGASRHAMGPRKRFGSEALIMYDVENMLLHIFIAFDAASNVANEYVSGLAATAPTGGVGRGHGNFNRAMGQNSGPTGTDWSAKDMTENEDEHWGFMVDAMDWEAV</sequence>
<organism evidence="2 3">
    <name type="scientific">Zalerion maritima</name>
    <dbReference type="NCBI Taxonomy" id="339359"/>
    <lineage>
        <taxon>Eukaryota</taxon>
        <taxon>Fungi</taxon>
        <taxon>Dikarya</taxon>
        <taxon>Ascomycota</taxon>
        <taxon>Pezizomycotina</taxon>
        <taxon>Sordariomycetes</taxon>
        <taxon>Lulworthiomycetidae</taxon>
        <taxon>Lulworthiales</taxon>
        <taxon>Lulworthiaceae</taxon>
        <taxon>Zalerion</taxon>
    </lineage>
</organism>
<feature type="region of interest" description="Disordered" evidence="1">
    <location>
        <begin position="182"/>
        <end position="209"/>
    </location>
</feature>
<feature type="region of interest" description="Disordered" evidence="1">
    <location>
        <begin position="335"/>
        <end position="362"/>
    </location>
</feature>
<proteinExistence type="predicted"/>
<dbReference type="EMBL" id="JAKWBI020000433">
    <property type="protein sequence ID" value="KAJ2895047.1"/>
    <property type="molecule type" value="Genomic_DNA"/>
</dbReference>
<reference evidence="2" key="1">
    <citation type="submission" date="2022-07" db="EMBL/GenBank/DDBJ databases">
        <title>Draft genome sequence of Zalerion maritima ATCC 34329, a (micro)plastics degrading marine fungus.</title>
        <authorList>
            <person name="Paco A."/>
            <person name="Goncalves M.F.M."/>
            <person name="Rocha-Santos T.A.P."/>
            <person name="Alves A."/>
        </authorList>
    </citation>
    <scope>NUCLEOTIDE SEQUENCE</scope>
    <source>
        <strain evidence="2">ATCC 34329</strain>
    </source>
</reference>
<gene>
    <name evidence="2" type="ORF">MKZ38_006973</name>
</gene>
<feature type="region of interest" description="Disordered" evidence="1">
    <location>
        <begin position="41"/>
        <end position="71"/>
    </location>
</feature>
<evidence type="ECO:0000313" key="3">
    <source>
        <dbReference type="Proteomes" id="UP001201980"/>
    </source>
</evidence>
<dbReference type="AlphaFoldDB" id="A0AAD5RIC2"/>
<comment type="caution">
    <text evidence="2">The sequence shown here is derived from an EMBL/GenBank/DDBJ whole genome shotgun (WGS) entry which is preliminary data.</text>
</comment>
<evidence type="ECO:0000313" key="2">
    <source>
        <dbReference type="EMBL" id="KAJ2895047.1"/>
    </source>
</evidence>
<feature type="region of interest" description="Disordered" evidence="1">
    <location>
        <begin position="1"/>
        <end position="29"/>
    </location>
</feature>
<keyword evidence="3" id="KW-1185">Reference proteome</keyword>
<feature type="compositionally biased region" description="Polar residues" evidence="1">
    <location>
        <begin position="348"/>
        <end position="358"/>
    </location>
</feature>